<keyword evidence="1 3" id="KW-0853">WD repeat</keyword>
<dbReference type="InterPro" id="IPR001680">
    <property type="entry name" value="WD40_rpt"/>
</dbReference>
<protein>
    <submittedName>
        <fullName evidence="4">F-box and wd40 domain protein</fullName>
    </submittedName>
</protein>
<evidence type="ECO:0000256" key="2">
    <source>
        <dbReference type="ARBA" id="ARBA00022737"/>
    </source>
</evidence>
<feature type="repeat" description="WD" evidence="3">
    <location>
        <begin position="158"/>
        <end position="201"/>
    </location>
</feature>
<evidence type="ECO:0000313" key="4">
    <source>
        <dbReference type="EMBL" id="ETO35040.1"/>
    </source>
</evidence>
<dbReference type="SUPFAM" id="SSF50978">
    <property type="entry name" value="WD40 repeat-like"/>
    <property type="match status" value="1"/>
</dbReference>
<name>X6P937_RETFI</name>
<dbReference type="EMBL" id="ASPP01002012">
    <property type="protein sequence ID" value="ETO35040.1"/>
    <property type="molecule type" value="Genomic_DNA"/>
</dbReference>
<dbReference type="PROSITE" id="PS50082">
    <property type="entry name" value="WD_REPEATS_2"/>
    <property type="match status" value="2"/>
</dbReference>
<dbReference type="InterPro" id="IPR019775">
    <property type="entry name" value="WD40_repeat_CS"/>
</dbReference>
<dbReference type="SMART" id="SM00320">
    <property type="entry name" value="WD40"/>
    <property type="match status" value="3"/>
</dbReference>
<dbReference type="AlphaFoldDB" id="X6P937"/>
<accession>X6P937</accession>
<organism evidence="4 5">
    <name type="scientific">Reticulomyxa filosa</name>
    <dbReference type="NCBI Taxonomy" id="46433"/>
    <lineage>
        <taxon>Eukaryota</taxon>
        <taxon>Sar</taxon>
        <taxon>Rhizaria</taxon>
        <taxon>Retaria</taxon>
        <taxon>Foraminifera</taxon>
        <taxon>Monothalamids</taxon>
        <taxon>Reticulomyxidae</taxon>
        <taxon>Reticulomyxa</taxon>
    </lineage>
</organism>
<sequence>MSLNLSMKSKEEETQIIIHHWIRILNIKFGWINGFDKFVANYVMIFASNVFMLDNFCSSFKLLNTFNGHTNWVYSIDCSTFDGDQFICSGSYDRTVCVWNVENNKQIQLSSYHLSAVTCVKFSQYHYHNHHQNVICSSSCDKIIRFLDIKHNRKLQILNGHSSSVYGIKFSSFHCGRYLCSGSLDNTIRLWDVKTSKSLHVFNGHKDT</sequence>
<keyword evidence="2" id="KW-0677">Repeat</keyword>
<gene>
    <name evidence="4" type="ORF">RFI_02033</name>
</gene>
<dbReference type="PROSITE" id="PS50294">
    <property type="entry name" value="WD_REPEATS_REGION"/>
    <property type="match status" value="1"/>
</dbReference>
<evidence type="ECO:0000313" key="5">
    <source>
        <dbReference type="Proteomes" id="UP000023152"/>
    </source>
</evidence>
<dbReference type="InterPro" id="IPR015943">
    <property type="entry name" value="WD40/YVTN_repeat-like_dom_sf"/>
</dbReference>
<reference evidence="4 5" key="1">
    <citation type="journal article" date="2013" name="Curr. Biol.">
        <title>The Genome of the Foraminiferan Reticulomyxa filosa.</title>
        <authorList>
            <person name="Glockner G."/>
            <person name="Hulsmann N."/>
            <person name="Schleicher M."/>
            <person name="Noegel A.A."/>
            <person name="Eichinger L."/>
            <person name="Gallinger C."/>
            <person name="Pawlowski J."/>
            <person name="Sierra R."/>
            <person name="Euteneuer U."/>
            <person name="Pillet L."/>
            <person name="Moustafa A."/>
            <person name="Platzer M."/>
            <person name="Groth M."/>
            <person name="Szafranski K."/>
            <person name="Schliwa M."/>
        </authorList>
    </citation>
    <scope>NUCLEOTIDE SEQUENCE [LARGE SCALE GENOMIC DNA]</scope>
</reference>
<keyword evidence="5" id="KW-1185">Reference proteome</keyword>
<dbReference type="PANTHER" id="PTHR22847:SF637">
    <property type="entry name" value="WD REPEAT DOMAIN 5B"/>
    <property type="match status" value="1"/>
</dbReference>
<dbReference type="InterPro" id="IPR020472">
    <property type="entry name" value="WD40_PAC1"/>
</dbReference>
<feature type="repeat" description="WD" evidence="3">
    <location>
        <begin position="66"/>
        <end position="109"/>
    </location>
</feature>
<dbReference type="OrthoDB" id="674604at2759"/>
<dbReference type="PRINTS" id="PR00320">
    <property type="entry name" value="GPROTEINBRPT"/>
</dbReference>
<dbReference type="Pfam" id="PF00400">
    <property type="entry name" value="WD40"/>
    <property type="match status" value="3"/>
</dbReference>
<dbReference type="PROSITE" id="PS00678">
    <property type="entry name" value="WD_REPEATS_1"/>
    <property type="match status" value="2"/>
</dbReference>
<feature type="non-terminal residue" evidence="4">
    <location>
        <position position="208"/>
    </location>
</feature>
<dbReference type="InterPro" id="IPR036322">
    <property type="entry name" value="WD40_repeat_dom_sf"/>
</dbReference>
<evidence type="ECO:0000256" key="3">
    <source>
        <dbReference type="PROSITE-ProRule" id="PRU00221"/>
    </source>
</evidence>
<dbReference type="GO" id="GO:1990234">
    <property type="term" value="C:transferase complex"/>
    <property type="evidence" value="ECO:0007669"/>
    <property type="project" value="UniProtKB-ARBA"/>
</dbReference>
<comment type="caution">
    <text evidence="4">The sequence shown here is derived from an EMBL/GenBank/DDBJ whole genome shotgun (WGS) entry which is preliminary data.</text>
</comment>
<evidence type="ECO:0000256" key="1">
    <source>
        <dbReference type="ARBA" id="ARBA00022574"/>
    </source>
</evidence>
<dbReference type="PANTHER" id="PTHR22847">
    <property type="entry name" value="WD40 REPEAT PROTEIN"/>
    <property type="match status" value="1"/>
</dbReference>
<dbReference type="Proteomes" id="UP000023152">
    <property type="component" value="Unassembled WGS sequence"/>
</dbReference>
<dbReference type="Gene3D" id="2.130.10.10">
    <property type="entry name" value="YVTN repeat-like/Quinoprotein amine dehydrogenase"/>
    <property type="match status" value="1"/>
</dbReference>
<proteinExistence type="predicted"/>